<evidence type="ECO:0000313" key="7">
    <source>
        <dbReference type="EnsemblProtists" id="EOD37374"/>
    </source>
</evidence>
<protein>
    <recommendedName>
        <fullName evidence="9">Sugar phosphate transporter domain-containing protein</fullName>
    </recommendedName>
</protein>
<evidence type="ECO:0000313" key="8">
    <source>
        <dbReference type="Proteomes" id="UP000013827"/>
    </source>
</evidence>
<feature type="region of interest" description="Disordered" evidence="5">
    <location>
        <begin position="310"/>
        <end position="343"/>
    </location>
</feature>
<evidence type="ECO:0000256" key="6">
    <source>
        <dbReference type="SAM" id="Phobius"/>
    </source>
</evidence>
<dbReference type="KEGG" id="ehx:EMIHUDRAFT_225527"/>
<name>A0A0D3KNN9_EMIH1</name>
<dbReference type="EnsemblProtists" id="EOD37374">
    <property type="protein sequence ID" value="EOD37374"/>
    <property type="gene ID" value="EMIHUDRAFT_225527"/>
</dbReference>
<proteinExistence type="predicted"/>
<dbReference type="AlphaFoldDB" id="A0A0D3KNN9"/>
<keyword evidence="2 6" id="KW-0812">Transmembrane</keyword>
<reference evidence="8" key="1">
    <citation type="journal article" date="2013" name="Nature">
        <title>Pan genome of the phytoplankton Emiliania underpins its global distribution.</title>
        <authorList>
            <person name="Read B.A."/>
            <person name="Kegel J."/>
            <person name="Klute M.J."/>
            <person name="Kuo A."/>
            <person name="Lefebvre S.C."/>
            <person name="Maumus F."/>
            <person name="Mayer C."/>
            <person name="Miller J."/>
            <person name="Monier A."/>
            <person name="Salamov A."/>
            <person name="Young J."/>
            <person name="Aguilar M."/>
            <person name="Claverie J.M."/>
            <person name="Frickenhaus S."/>
            <person name="Gonzalez K."/>
            <person name="Herman E.K."/>
            <person name="Lin Y.C."/>
            <person name="Napier J."/>
            <person name="Ogata H."/>
            <person name="Sarno A.F."/>
            <person name="Shmutz J."/>
            <person name="Schroeder D."/>
            <person name="de Vargas C."/>
            <person name="Verret F."/>
            <person name="von Dassow P."/>
            <person name="Valentin K."/>
            <person name="Van de Peer Y."/>
            <person name="Wheeler G."/>
            <person name="Dacks J.B."/>
            <person name="Delwiche C.F."/>
            <person name="Dyhrman S.T."/>
            <person name="Glockner G."/>
            <person name="John U."/>
            <person name="Richards T."/>
            <person name="Worden A.Z."/>
            <person name="Zhang X."/>
            <person name="Grigoriev I.V."/>
            <person name="Allen A.E."/>
            <person name="Bidle K."/>
            <person name="Borodovsky M."/>
            <person name="Bowler C."/>
            <person name="Brownlee C."/>
            <person name="Cock J.M."/>
            <person name="Elias M."/>
            <person name="Gladyshev V.N."/>
            <person name="Groth M."/>
            <person name="Guda C."/>
            <person name="Hadaegh A."/>
            <person name="Iglesias-Rodriguez M.D."/>
            <person name="Jenkins J."/>
            <person name="Jones B.M."/>
            <person name="Lawson T."/>
            <person name="Leese F."/>
            <person name="Lindquist E."/>
            <person name="Lobanov A."/>
            <person name="Lomsadze A."/>
            <person name="Malik S.B."/>
            <person name="Marsh M.E."/>
            <person name="Mackinder L."/>
            <person name="Mock T."/>
            <person name="Mueller-Roeber B."/>
            <person name="Pagarete A."/>
            <person name="Parker M."/>
            <person name="Probert I."/>
            <person name="Quesneville H."/>
            <person name="Raines C."/>
            <person name="Rensing S.A."/>
            <person name="Riano-Pachon D.M."/>
            <person name="Richier S."/>
            <person name="Rokitta S."/>
            <person name="Shiraiwa Y."/>
            <person name="Soanes D.M."/>
            <person name="van der Giezen M."/>
            <person name="Wahlund T.M."/>
            <person name="Williams B."/>
            <person name="Wilson W."/>
            <person name="Wolfe G."/>
            <person name="Wurch L.L."/>
        </authorList>
    </citation>
    <scope>NUCLEOTIDE SEQUENCE</scope>
</reference>
<sequence length="343" mass="36687">MGNANADALDGSTAVRESCYADRSAVVTCTLYSICTAALLLLNKVIISYAPLPSMVSTLQFLATVLAALFAMVQGVAPVDRFLWERARHYLLYVAMFVTTIYCNFKVLEVSNVETLIVARSCVPCLVALLEYAFLGRQLPSCRSWLAMLVMCSGAVGYVMSDAGLDGRHIVGPHLGFGSMWGPTLYTNTISIPPMVAIGLLSGEQEALLRHADCSKSSPVEDADSNQAVVLLVLISCALGVAVAFLGFEARRLVSATCFTVLGVAGKMATVTANGLIWDKHASPEGIAFLAACLAGAAIYQQSPLRSGAIQRRDDREMTMQPIRQPVSVRDEGASDSPSHQRV</sequence>
<dbReference type="Proteomes" id="UP000013827">
    <property type="component" value="Unassembled WGS sequence"/>
</dbReference>
<keyword evidence="8" id="KW-1185">Reference proteome</keyword>
<dbReference type="GO" id="GO:0016020">
    <property type="term" value="C:membrane"/>
    <property type="evidence" value="ECO:0007669"/>
    <property type="project" value="UniProtKB-SubCell"/>
</dbReference>
<accession>A0A0D3KNN9</accession>
<dbReference type="PaxDb" id="2903-EOD37374"/>
<feature type="transmembrane region" description="Helical" evidence="6">
    <location>
        <begin position="117"/>
        <end position="135"/>
    </location>
</feature>
<evidence type="ECO:0000256" key="2">
    <source>
        <dbReference type="ARBA" id="ARBA00022692"/>
    </source>
</evidence>
<keyword evidence="3 6" id="KW-1133">Transmembrane helix</keyword>
<dbReference type="InterPro" id="IPR050186">
    <property type="entry name" value="TPT_transporter"/>
</dbReference>
<reference evidence="7" key="2">
    <citation type="submission" date="2024-10" db="UniProtKB">
        <authorList>
            <consortium name="EnsemblProtists"/>
        </authorList>
    </citation>
    <scope>IDENTIFICATION</scope>
</reference>
<dbReference type="PANTHER" id="PTHR11132">
    <property type="entry name" value="SOLUTE CARRIER FAMILY 35"/>
    <property type="match status" value="1"/>
</dbReference>
<dbReference type="OMA" id="TIFRRQP"/>
<dbReference type="GeneID" id="17282644"/>
<feature type="transmembrane region" description="Helical" evidence="6">
    <location>
        <begin position="142"/>
        <end position="160"/>
    </location>
</feature>
<comment type="subcellular location">
    <subcellularLocation>
        <location evidence="1">Membrane</location>
        <topology evidence="1">Multi-pass membrane protein</topology>
    </subcellularLocation>
</comment>
<feature type="transmembrane region" description="Helical" evidence="6">
    <location>
        <begin position="25"/>
        <end position="47"/>
    </location>
</feature>
<evidence type="ECO:0000256" key="1">
    <source>
        <dbReference type="ARBA" id="ARBA00004141"/>
    </source>
</evidence>
<dbReference type="SUPFAM" id="SSF103481">
    <property type="entry name" value="Multidrug resistance efflux transporter EmrE"/>
    <property type="match status" value="1"/>
</dbReference>
<evidence type="ECO:0000256" key="4">
    <source>
        <dbReference type="ARBA" id="ARBA00023136"/>
    </source>
</evidence>
<evidence type="ECO:0000256" key="3">
    <source>
        <dbReference type="ARBA" id="ARBA00022989"/>
    </source>
</evidence>
<dbReference type="RefSeq" id="XP_005789803.1">
    <property type="nucleotide sequence ID" value="XM_005789746.1"/>
</dbReference>
<evidence type="ECO:0008006" key="9">
    <source>
        <dbReference type="Google" id="ProtNLM"/>
    </source>
</evidence>
<feature type="transmembrane region" description="Helical" evidence="6">
    <location>
        <begin position="59"/>
        <end position="79"/>
    </location>
</feature>
<keyword evidence="4 6" id="KW-0472">Membrane</keyword>
<feature type="transmembrane region" description="Helical" evidence="6">
    <location>
        <begin position="91"/>
        <end position="111"/>
    </location>
</feature>
<dbReference type="InterPro" id="IPR037185">
    <property type="entry name" value="EmrE-like"/>
</dbReference>
<feature type="transmembrane region" description="Helical" evidence="6">
    <location>
        <begin position="228"/>
        <end position="248"/>
    </location>
</feature>
<organism evidence="7 8">
    <name type="scientific">Emiliania huxleyi (strain CCMP1516)</name>
    <dbReference type="NCBI Taxonomy" id="280463"/>
    <lineage>
        <taxon>Eukaryota</taxon>
        <taxon>Haptista</taxon>
        <taxon>Haptophyta</taxon>
        <taxon>Prymnesiophyceae</taxon>
        <taxon>Isochrysidales</taxon>
        <taxon>Noelaerhabdaceae</taxon>
        <taxon>Emiliania</taxon>
    </lineage>
</organism>
<dbReference type="eggNOG" id="KOG1444">
    <property type="taxonomic scope" value="Eukaryota"/>
</dbReference>
<evidence type="ECO:0000256" key="5">
    <source>
        <dbReference type="SAM" id="MobiDB-lite"/>
    </source>
</evidence>
<dbReference type="HOGENOM" id="CLU_045047_0_0_1"/>